<sequence length="97" mass="11595">MILDQKLKIFLIKLDNIRIMLMIQLIKEFQQMFLIISILIFKVKVQILETLTSFLDLIRAEKKNKQIHIGIDRFILEGQQQFSSFRDKFIGFLKHGE</sequence>
<proteinExistence type="predicted"/>
<dbReference type="EMBL" id="CAJJDO010000038">
    <property type="protein sequence ID" value="CAD8162887.1"/>
    <property type="molecule type" value="Genomic_DNA"/>
</dbReference>
<keyword evidence="2" id="KW-1185">Reference proteome</keyword>
<gene>
    <name evidence="1" type="ORF">PPENT_87.1.T0380292</name>
</gene>
<name>A0A8S1UFG4_9CILI</name>
<organism evidence="1 2">
    <name type="scientific">Paramecium pentaurelia</name>
    <dbReference type="NCBI Taxonomy" id="43138"/>
    <lineage>
        <taxon>Eukaryota</taxon>
        <taxon>Sar</taxon>
        <taxon>Alveolata</taxon>
        <taxon>Ciliophora</taxon>
        <taxon>Intramacronucleata</taxon>
        <taxon>Oligohymenophorea</taxon>
        <taxon>Peniculida</taxon>
        <taxon>Parameciidae</taxon>
        <taxon>Paramecium</taxon>
    </lineage>
</organism>
<dbReference type="AlphaFoldDB" id="A0A8S1UFG4"/>
<protein>
    <submittedName>
        <fullName evidence="1">Uncharacterized protein</fullName>
    </submittedName>
</protein>
<dbReference type="Proteomes" id="UP000689195">
    <property type="component" value="Unassembled WGS sequence"/>
</dbReference>
<reference evidence="1" key="1">
    <citation type="submission" date="2021-01" db="EMBL/GenBank/DDBJ databases">
        <authorList>
            <consortium name="Genoscope - CEA"/>
            <person name="William W."/>
        </authorList>
    </citation>
    <scope>NUCLEOTIDE SEQUENCE</scope>
</reference>
<evidence type="ECO:0000313" key="2">
    <source>
        <dbReference type="Proteomes" id="UP000689195"/>
    </source>
</evidence>
<comment type="caution">
    <text evidence="1">The sequence shown here is derived from an EMBL/GenBank/DDBJ whole genome shotgun (WGS) entry which is preliminary data.</text>
</comment>
<evidence type="ECO:0000313" key="1">
    <source>
        <dbReference type="EMBL" id="CAD8162887.1"/>
    </source>
</evidence>
<accession>A0A8S1UFG4</accession>